<keyword evidence="2" id="KW-1185">Reference proteome</keyword>
<evidence type="ECO:0000313" key="1">
    <source>
        <dbReference type="EMBL" id="KAK9686849.1"/>
    </source>
</evidence>
<gene>
    <name evidence="1" type="ORF">QE152_g36894</name>
</gene>
<dbReference type="EMBL" id="JASPKY010000682">
    <property type="protein sequence ID" value="KAK9686849.1"/>
    <property type="molecule type" value="Genomic_DNA"/>
</dbReference>
<name>A0AAW1ICC0_POPJA</name>
<dbReference type="SUPFAM" id="SSF56219">
    <property type="entry name" value="DNase I-like"/>
    <property type="match status" value="2"/>
</dbReference>
<organism evidence="1 2">
    <name type="scientific">Popillia japonica</name>
    <name type="common">Japanese beetle</name>
    <dbReference type="NCBI Taxonomy" id="7064"/>
    <lineage>
        <taxon>Eukaryota</taxon>
        <taxon>Metazoa</taxon>
        <taxon>Ecdysozoa</taxon>
        <taxon>Arthropoda</taxon>
        <taxon>Hexapoda</taxon>
        <taxon>Insecta</taxon>
        <taxon>Pterygota</taxon>
        <taxon>Neoptera</taxon>
        <taxon>Endopterygota</taxon>
        <taxon>Coleoptera</taxon>
        <taxon>Polyphaga</taxon>
        <taxon>Scarabaeiformia</taxon>
        <taxon>Scarabaeidae</taxon>
        <taxon>Rutelinae</taxon>
        <taxon>Popillia</taxon>
    </lineage>
</organism>
<reference evidence="1 2" key="1">
    <citation type="journal article" date="2024" name="BMC Genomics">
        <title>De novo assembly and annotation of Popillia japonica's genome with initial clues to its potential as an invasive pest.</title>
        <authorList>
            <person name="Cucini C."/>
            <person name="Boschi S."/>
            <person name="Funari R."/>
            <person name="Cardaioli E."/>
            <person name="Iannotti N."/>
            <person name="Marturano G."/>
            <person name="Paoli F."/>
            <person name="Bruttini M."/>
            <person name="Carapelli A."/>
            <person name="Frati F."/>
            <person name="Nardi F."/>
        </authorList>
    </citation>
    <scope>NUCLEOTIDE SEQUENCE [LARGE SCALE GENOMIC DNA]</scope>
    <source>
        <strain evidence="1">DMR45628</strain>
    </source>
</reference>
<dbReference type="InterPro" id="IPR036691">
    <property type="entry name" value="Endo/exonu/phosph_ase_sf"/>
</dbReference>
<dbReference type="Gene3D" id="3.60.10.10">
    <property type="entry name" value="Endonuclease/exonuclease/phosphatase"/>
    <property type="match status" value="2"/>
</dbReference>
<evidence type="ECO:0000313" key="2">
    <source>
        <dbReference type="Proteomes" id="UP001458880"/>
    </source>
</evidence>
<sequence>MDGSGAGDLVLGSAYLPFDQEGPPPTTEPTFETASRAEVIDITVSTPRLAMWVKQWHVSDEPSLSDHSDSNMYLICNTKEGDINAKFHLWKSPTRDKKGDHWAEWISELGLVCHNTGRRLTFVRGRSEAIYRCHVVYAKKERKRDDGLTYDIAIPIENCIN</sequence>
<dbReference type="Proteomes" id="UP001458880">
    <property type="component" value="Unassembled WGS sequence"/>
</dbReference>
<proteinExistence type="predicted"/>
<accession>A0AAW1ICC0</accession>
<protein>
    <submittedName>
        <fullName evidence="1">Uncharacterized protein</fullName>
    </submittedName>
</protein>
<comment type="caution">
    <text evidence="1">The sequence shown here is derived from an EMBL/GenBank/DDBJ whole genome shotgun (WGS) entry which is preliminary data.</text>
</comment>
<dbReference type="AlphaFoldDB" id="A0AAW1ICC0"/>